<evidence type="ECO:0000313" key="4">
    <source>
        <dbReference type="Proteomes" id="UP000199139"/>
    </source>
</evidence>
<proteinExistence type="predicted"/>
<sequence>MSKNMDDYLQEGIYGSKQTKPDERRLFLGSLRERAAFVLTQEQVSQQKGIQAFDEALKKHHDVELLFNAQHSLNTLSPYRRIALKHEKNYTIIDEDSNKHAYGIVVAYNHAVDLDDIFYKEATPVQKDKEAPKSKPSFFDKLFGKN</sequence>
<evidence type="ECO:0000313" key="2">
    <source>
        <dbReference type="EMBL" id="GEM05771.1"/>
    </source>
</evidence>
<accession>A0A1I6ULI1</accession>
<dbReference type="EMBL" id="FPAI01000028">
    <property type="protein sequence ID" value="SFT02137.1"/>
    <property type="molecule type" value="Genomic_DNA"/>
</dbReference>
<name>A0A1I6ULI1_9BACI</name>
<reference evidence="3 4" key="1">
    <citation type="submission" date="2016-10" db="EMBL/GenBank/DDBJ databases">
        <authorList>
            <person name="de Groot N.N."/>
        </authorList>
    </citation>
    <scope>NUCLEOTIDE SEQUENCE [LARGE SCALE GENOMIC DNA]</scope>
    <source>
        <strain evidence="3 4">DSM 17074</strain>
    </source>
</reference>
<evidence type="ECO:0000313" key="3">
    <source>
        <dbReference type="EMBL" id="SFT02137.1"/>
    </source>
</evidence>
<dbReference type="PIRSF" id="PIRSF034303">
    <property type="entry name" value="DUF1694"/>
    <property type="match status" value="1"/>
</dbReference>
<dbReference type="Proteomes" id="UP000321773">
    <property type="component" value="Unassembled WGS sequence"/>
</dbReference>
<gene>
    <name evidence="2" type="ORF">HMI01_27590</name>
    <name evidence="3" type="ORF">SAMN05421668_12830</name>
</gene>
<dbReference type="AlphaFoldDB" id="A0A1I6ULI1"/>
<dbReference type="Gene3D" id="3.30.1330.30">
    <property type="match status" value="1"/>
</dbReference>
<evidence type="ECO:0000256" key="1">
    <source>
        <dbReference type="SAM" id="MobiDB-lite"/>
    </source>
</evidence>
<evidence type="ECO:0000313" key="5">
    <source>
        <dbReference type="Proteomes" id="UP000321773"/>
    </source>
</evidence>
<dbReference type="Pfam" id="PF07997">
    <property type="entry name" value="DUF1694"/>
    <property type="match status" value="1"/>
</dbReference>
<dbReference type="STRING" id="306541.SAMN05421668_12830"/>
<reference evidence="2 5" key="2">
    <citation type="submission" date="2019-07" db="EMBL/GenBank/DDBJ databases">
        <title>Whole genome shotgun sequence of Halolactibacillus miurensis NBRC 100873.</title>
        <authorList>
            <person name="Hosoyama A."/>
            <person name="Uohara A."/>
            <person name="Ohji S."/>
            <person name="Ichikawa N."/>
        </authorList>
    </citation>
    <scope>NUCLEOTIDE SEQUENCE [LARGE SCALE GENOMIC DNA]</scope>
    <source>
        <strain evidence="2 5">NBRC 100873</strain>
    </source>
</reference>
<dbReference type="Proteomes" id="UP000199139">
    <property type="component" value="Unassembled WGS sequence"/>
</dbReference>
<dbReference type="InterPro" id="IPR029064">
    <property type="entry name" value="Ribosomal_eL30-like_sf"/>
</dbReference>
<keyword evidence="5" id="KW-1185">Reference proteome</keyword>
<dbReference type="RefSeq" id="WP_062320809.1">
    <property type="nucleotide sequence ID" value="NZ_BJWJ01000050.1"/>
</dbReference>
<dbReference type="EMBL" id="BJWJ01000050">
    <property type="protein sequence ID" value="GEM05771.1"/>
    <property type="molecule type" value="Genomic_DNA"/>
</dbReference>
<dbReference type="InterPro" id="IPR012543">
    <property type="entry name" value="DUF1694"/>
</dbReference>
<organism evidence="3 4">
    <name type="scientific">Halolactibacillus miurensis</name>
    <dbReference type="NCBI Taxonomy" id="306541"/>
    <lineage>
        <taxon>Bacteria</taxon>
        <taxon>Bacillati</taxon>
        <taxon>Bacillota</taxon>
        <taxon>Bacilli</taxon>
        <taxon>Bacillales</taxon>
        <taxon>Bacillaceae</taxon>
        <taxon>Halolactibacillus</taxon>
    </lineage>
</organism>
<protein>
    <submittedName>
        <fullName evidence="3">Uncharacterized protein YueI</fullName>
    </submittedName>
</protein>
<feature type="region of interest" description="Disordered" evidence="1">
    <location>
        <begin position="126"/>
        <end position="146"/>
    </location>
</feature>
<dbReference type="SUPFAM" id="SSF160515">
    <property type="entry name" value="YueI-like"/>
    <property type="match status" value="1"/>
</dbReference>
<dbReference type="OrthoDB" id="95278at2"/>